<gene>
    <name evidence="2" type="ORF">MERR_LOCUS1952</name>
</gene>
<reference evidence="2" key="1">
    <citation type="submission" date="2020-01" db="EMBL/GenBank/DDBJ databases">
        <authorList>
            <person name="Mishra B."/>
        </authorList>
    </citation>
    <scope>NUCLEOTIDE SEQUENCE [LARGE SCALE GENOMIC DNA]</scope>
</reference>
<proteinExistence type="predicted"/>
<keyword evidence="3" id="KW-1185">Reference proteome</keyword>
<evidence type="ECO:0000256" key="1">
    <source>
        <dbReference type="SAM" id="MobiDB-lite"/>
    </source>
</evidence>
<protein>
    <submittedName>
        <fullName evidence="2">Uncharacterized protein</fullName>
    </submittedName>
</protein>
<organism evidence="2 3">
    <name type="scientific">Microthlaspi erraticum</name>
    <dbReference type="NCBI Taxonomy" id="1685480"/>
    <lineage>
        <taxon>Eukaryota</taxon>
        <taxon>Viridiplantae</taxon>
        <taxon>Streptophyta</taxon>
        <taxon>Embryophyta</taxon>
        <taxon>Tracheophyta</taxon>
        <taxon>Spermatophyta</taxon>
        <taxon>Magnoliopsida</taxon>
        <taxon>eudicotyledons</taxon>
        <taxon>Gunneridae</taxon>
        <taxon>Pentapetalae</taxon>
        <taxon>rosids</taxon>
        <taxon>malvids</taxon>
        <taxon>Brassicales</taxon>
        <taxon>Brassicaceae</taxon>
        <taxon>Coluteocarpeae</taxon>
        <taxon>Microthlaspi</taxon>
    </lineage>
</organism>
<name>A0A6D2HGH5_9BRAS</name>
<dbReference type="EMBL" id="CACVBM020000111">
    <property type="protein sequence ID" value="CAA7014717.1"/>
    <property type="molecule type" value="Genomic_DNA"/>
</dbReference>
<comment type="caution">
    <text evidence="2">The sequence shown here is derived from an EMBL/GenBank/DDBJ whole genome shotgun (WGS) entry which is preliminary data.</text>
</comment>
<evidence type="ECO:0000313" key="3">
    <source>
        <dbReference type="Proteomes" id="UP000467841"/>
    </source>
</evidence>
<evidence type="ECO:0000313" key="2">
    <source>
        <dbReference type="EMBL" id="CAA7014717.1"/>
    </source>
</evidence>
<feature type="compositionally biased region" description="Polar residues" evidence="1">
    <location>
        <begin position="26"/>
        <end position="44"/>
    </location>
</feature>
<feature type="region of interest" description="Disordered" evidence="1">
    <location>
        <begin position="1"/>
        <end position="67"/>
    </location>
</feature>
<dbReference type="Proteomes" id="UP000467841">
    <property type="component" value="Unassembled WGS sequence"/>
</dbReference>
<sequence length="67" mass="7704">MVGLAQPMPKKVSRSQLDRQLDRARNQGNSIEFTTRPRNPTSRSNKFKMLRGEGSQAAFKGQRRQEE</sequence>
<feature type="compositionally biased region" description="Basic and acidic residues" evidence="1">
    <location>
        <begin position="16"/>
        <end position="25"/>
    </location>
</feature>
<accession>A0A6D2HGH5</accession>
<dbReference type="AlphaFoldDB" id="A0A6D2HGH5"/>